<dbReference type="InterPro" id="IPR051824">
    <property type="entry name" value="LRR_Rcpt-Like_S/T_Kinase"/>
</dbReference>
<dbReference type="EnsemblPlants" id="QL04p064324:mrna">
    <property type="protein sequence ID" value="QL04p064324:mrna"/>
    <property type="gene ID" value="QL04p064324"/>
</dbReference>
<accession>A0A7N2LH52</accession>
<protein>
    <recommendedName>
        <fullName evidence="5">LRR receptor-like serine/threonine-protein kinase</fullName>
    </recommendedName>
</protein>
<dbReference type="PANTHER" id="PTHR48006">
    <property type="entry name" value="LEUCINE-RICH REPEAT-CONTAINING PROTEIN DDB_G0281931-RELATED"/>
    <property type="match status" value="1"/>
</dbReference>
<dbReference type="Gene3D" id="3.80.10.10">
    <property type="entry name" value="Ribonuclease Inhibitor"/>
    <property type="match status" value="1"/>
</dbReference>
<dbReference type="OMA" id="REWNTSG"/>
<reference evidence="3" key="2">
    <citation type="submission" date="2021-01" db="UniProtKB">
        <authorList>
            <consortium name="EnsemblPlants"/>
        </authorList>
    </citation>
    <scope>IDENTIFICATION</scope>
</reference>
<reference evidence="3 4" key="1">
    <citation type="journal article" date="2016" name="G3 (Bethesda)">
        <title>First Draft Assembly and Annotation of the Genome of a California Endemic Oak Quercus lobata Nee (Fagaceae).</title>
        <authorList>
            <person name="Sork V.L."/>
            <person name="Fitz-Gibbon S.T."/>
            <person name="Puiu D."/>
            <person name="Crepeau M."/>
            <person name="Gugger P.F."/>
            <person name="Sherman R."/>
            <person name="Stevens K."/>
            <person name="Langley C.H."/>
            <person name="Pellegrini M."/>
            <person name="Salzberg S.L."/>
        </authorList>
    </citation>
    <scope>NUCLEOTIDE SEQUENCE [LARGE SCALE GENOMIC DNA]</scope>
    <source>
        <strain evidence="3 4">cv. SW786</strain>
    </source>
</reference>
<dbReference type="InterPro" id="IPR032675">
    <property type="entry name" value="LRR_dom_sf"/>
</dbReference>
<dbReference type="Gramene" id="QL04p064324:mrna">
    <property type="protein sequence ID" value="QL04p064324:mrna"/>
    <property type="gene ID" value="QL04p064324"/>
</dbReference>
<feature type="transmembrane region" description="Helical" evidence="2">
    <location>
        <begin position="81"/>
        <end position="105"/>
    </location>
</feature>
<keyword evidence="2" id="KW-0812">Transmembrane</keyword>
<keyword evidence="2" id="KW-0472">Membrane</keyword>
<dbReference type="SUPFAM" id="SSF52058">
    <property type="entry name" value="L domain-like"/>
    <property type="match status" value="1"/>
</dbReference>
<evidence type="ECO:0000256" key="2">
    <source>
        <dbReference type="SAM" id="Phobius"/>
    </source>
</evidence>
<comment type="subcellular location">
    <subcellularLocation>
        <location evidence="1">Membrane</location>
        <topology evidence="1">Single-pass type I membrane protein</topology>
    </subcellularLocation>
</comment>
<name>A0A7N2LH52_QUELO</name>
<dbReference type="PANTHER" id="PTHR48006:SF62">
    <property type="entry name" value="LEUCINE-RICH REPEAT TRANSMEMBRANE PROTEIN KINASE"/>
    <property type="match status" value="1"/>
</dbReference>
<evidence type="ECO:0008006" key="5">
    <source>
        <dbReference type="Google" id="ProtNLM"/>
    </source>
</evidence>
<dbReference type="AlphaFoldDB" id="A0A7N2LH52"/>
<dbReference type="EMBL" id="LRBV02000004">
    <property type="status" value="NOT_ANNOTATED_CDS"/>
    <property type="molecule type" value="Genomic_DNA"/>
</dbReference>
<evidence type="ECO:0000256" key="1">
    <source>
        <dbReference type="ARBA" id="ARBA00004479"/>
    </source>
</evidence>
<evidence type="ECO:0000313" key="4">
    <source>
        <dbReference type="Proteomes" id="UP000594261"/>
    </source>
</evidence>
<evidence type="ECO:0000313" key="3">
    <source>
        <dbReference type="EnsemblPlants" id="QL04p064324:mrna"/>
    </source>
</evidence>
<dbReference type="Proteomes" id="UP000594261">
    <property type="component" value="Chromosome 4"/>
</dbReference>
<organism evidence="3 4">
    <name type="scientific">Quercus lobata</name>
    <name type="common">Valley oak</name>
    <dbReference type="NCBI Taxonomy" id="97700"/>
    <lineage>
        <taxon>Eukaryota</taxon>
        <taxon>Viridiplantae</taxon>
        <taxon>Streptophyta</taxon>
        <taxon>Embryophyta</taxon>
        <taxon>Tracheophyta</taxon>
        <taxon>Spermatophyta</taxon>
        <taxon>Magnoliopsida</taxon>
        <taxon>eudicotyledons</taxon>
        <taxon>Gunneridae</taxon>
        <taxon>Pentapetalae</taxon>
        <taxon>rosids</taxon>
        <taxon>fabids</taxon>
        <taxon>Fagales</taxon>
        <taxon>Fagaceae</taxon>
        <taxon>Quercus</taxon>
    </lineage>
</organism>
<proteinExistence type="predicted"/>
<keyword evidence="4" id="KW-1185">Reference proteome</keyword>
<dbReference type="GO" id="GO:0005886">
    <property type="term" value="C:plasma membrane"/>
    <property type="evidence" value="ECO:0007669"/>
    <property type="project" value="TreeGrafter"/>
</dbReference>
<dbReference type="InParanoid" id="A0A7N2LH52"/>
<sequence>MSRSELVRALNSVFQKWGILAQPDQWNISGEPCSGVAIVSTNFDDTSYNPMIKCDCSTNSNSTCHITQLRTMDFDFPLQSVWFLLYMLVYLRFASILITFFFMMAHFQFCLLNLLSPTFDRNLGQNHLTGNLSASIGNLTRMQYLSLGINALSGTLPKELGYFTELISLALSTNEFSGPLPSELGNLVKLQQL</sequence>
<keyword evidence="2" id="KW-1133">Transmembrane helix</keyword>